<protein>
    <recommendedName>
        <fullName evidence="4">WHIM1 domain-containing protein</fullName>
    </recommendedName>
</protein>
<feature type="region of interest" description="Disordered" evidence="3">
    <location>
        <begin position="39"/>
        <end position="92"/>
    </location>
</feature>
<evidence type="ECO:0000256" key="2">
    <source>
        <dbReference type="ARBA" id="ARBA00023242"/>
    </source>
</evidence>
<evidence type="ECO:0000313" key="6">
    <source>
        <dbReference type="Proteomes" id="UP000199727"/>
    </source>
</evidence>
<sequence length="555" mass="63586">MSQPPADAPQDDWQVAYVWAFITAFNLRHRIPRLESQQEYVVSPRPPQLTPQQPRTLPPPASRHPPRRPPREHTHMLPLQPPPRRQKPQVRPLRPRVLSAPLTACSPENIQSYLSNYISDQLATTSEWTVWDRPWPINEENRGSCCTDDPDRAELGRLRYQGEPAADRVQRNPLKRMEEKGGGLFELDWAERARLLRQLVDWQLTHSEHIRTIINNAKRGPEAKSKKGTASKRPQQDEAPSISIEPLGQNRNRQRIWALDDSWRLYRSGNPFKRPCPMESFTHTRDDYFAYIVEVEEYGGQSQEGTKKEKATSQHRRFIKGVQDEKKLAEILKDRVERIEKEEARVQRAKRKIAQAVQLQQAAEMRSTRTRRPVRKVDYIYGNEDEDEEPLPTRRSSRPSRQSGRDEESYSTLDARGRPVIPGERRSTRVSGAGREVAEEDDETPRQPPPFPQPEAVNGLANGKKAPKGYAWVRENVGGEDASPGVGAVDDQQQLVEPISAKQEDSQSEDQVATPPESTDTSRLDFEQNEESTRLGVKDPGENDEQTEMKMEVEL</sequence>
<feature type="domain" description="WHIM1" evidence="4">
    <location>
        <begin position="181"/>
        <end position="215"/>
    </location>
</feature>
<gene>
    <name evidence="5" type="ORF">C361_03130</name>
</gene>
<evidence type="ECO:0000256" key="3">
    <source>
        <dbReference type="SAM" id="MobiDB-lite"/>
    </source>
</evidence>
<evidence type="ECO:0000259" key="4">
    <source>
        <dbReference type="Pfam" id="PF15612"/>
    </source>
</evidence>
<dbReference type="GO" id="GO:0005634">
    <property type="term" value="C:nucleus"/>
    <property type="evidence" value="ECO:0007669"/>
    <property type="project" value="UniProtKB-SubCell"/>
</dbReference>
<accession>A0A854QIH3</accession>
<evidence type="ECO:0000313" key="5">
    <source>
        <dbReference type="EMBL" id="OXG22467.1"/>
    </source>
</evidence>
<dbReference type="AlphaFoldDB" id="A0A854QIH3"/>
<dbReference type="InterPro" id="IPR028942">
    <property type="entry name" value="WHIM1_dom"/>
</dbReference>
<dbReference type="PANTHER" id="PTHR42107:SF1">
    <property type="entry name" value="WHIM1 DOMAIN-CONTAINING PROTEIN"/>
    <property type="match status" value="1"/>
</dbReference>
<dbReference type="PANTHER" id="PTHR42107">
    <property type="entry name" value="YALI0D24453P"/>
    <property type="match status" value="1"/>
</dbReference>
<proteinExistence type="predicted"/>
<feature type="compositionally biased region" description="Basic and acidic residues" evidence="3">
    <location>
        <begin position="520"/>
        <end position="555"/>
    </location>
</feature>
<dbReference type="OrthoDB" id="205403at2759"/>
<reference evidence="5 6" key="1">
    <citation type="submission" date="2017-06" db="EMBL/GenBank/DDBJ databases">
        <title>Global population genomics of the pathogenic fungus Cryptococcus neoformans var. grubii.</title>
        <authorList>
            <person name="Cuomo C."/>
            <person name="Litvintseva A."/>
            <person name="Chen Y."/>
            <person name="Young S."/>
            <person name="Zeng Q."/>
            <person name="Chapman S."/>
            <person name="Gujja S."/>
            <person name="Saif S."/>
            <person name="Birren B."/>
        </authorList>
    </citation>
    <scope>NUCLEOTIDE SEQUENCE [LARGE SCALE GENOMIC DNA]</scope>
    <source>
        <strain evidence="5 6">Tu259-1</strain>
    </source>
</reference>
<keyword evidence="2" id="KW-0539">Nucleus</keyword>
<dbReference type="EMBL" id="AMKT01000040">
    <property type="protein sequence ID" value="OXG22467.1"/>
    <property type="molecule type" value="Genomic_DNA"/>
</dbReference>
<comment type="subcellular location">
    <subcellularLocation>
        <location evidence="1">Nucleus</location>
    </subcellularLocation>
</comment>
<comment type="caution">
    <text evidence="5">The sequence shown here is derived from an EMBL/GenBank/DDBJ whole genome shotgun (WGS) entry which is preliminary data.</text>
</comment>
<evidence type="ECO:0000256" key="1">
    <source>
        <dbReference type="ARBA" id="ARBA00004123"/>
    </source>
</evidence>
<organism evidence="5 6">
    <name type="scientific">Cryptococcus neoformans Tu259-1</name>
    <dbReference type="NCBI Taxonomy" id="1230072"/>
    <lineage>
        <taxon>Eukaryota</taxon>
        <taxon>Fungi</taxon>
        <taxon>Dikarya</taxon>
        <taxon>Basidiomycota</taxon>
        <taxon>Agaricomycotina</taxon>
        <taxon>Tremellomycetes</taxon>
        <taxon>Tremellales</taxon>
        <taxon>Cryptococcaceae</taxon>
        <taxon>Cryptococcus</taxon>
        <taxon>Cryptococcus neoformans species complex</taxon>
    </lineage>
</organism>
<feature type="region of interest" description="Disordered" evidence="3">
    <location>
        <begin position="213"/>
        <end position="247"/>
    </location>
</feature>
<dbReference type="Proteomes" id="UP000199727">
    <property type="component" value="Unassembled WGS sequence"/>
</dbReference>
<feature type="region of interest" description="Disordered" evidence="3">
    <location>
        <begin position="359"/>
        <end position="555"/>
    </location>
</feature>
<dbReference type="Pfam" id="PF15612">
    <property type="entry name" value="WHIM1"/>
    <property type="match status" value="1"/>
</dbReference>
<name>A0A854QIH3_CRYNE</name>